<dbReference type="GO" id="GO:0016763">
    <property type="term" value="F:pentosyltransferase activity"/>
    <property type="evidence" value="ECO:0007669"/>
    <property type="project" value="TreeGrafter"/>
</dbReference>
<feature type="transmembrane region" description="Helical" evidence="8">
    <location>
        <begin position="325"/>
        <end position="342"/>
    </location>
</feature>
<name>A0A6B1D7V8_9CHLR</name>
<proteinExistence type="predicted"/>
<keyword evidence="5 8" id="KW-0812">Transmembrane</keyword>
<gene>
    <name evidence="9" type="ORF">F4X14_12055</name>
</gene>
<evidence type="ECO:0000256" key="8">
    <source>
        <dbReference type="SAM" id="Phobius"/>
    </source>
</evidence>
<keyword evidence="7 8" id="KW-0472">Membrane</keyword>
<feature type="transmembrane region" description="Helical" evidence="8">
    <location>
        <begin position="7"/>
        <end position="29"/>
    </location>
</feature>
<feature type="transmembrane region" description="Helical" evidence="8">
    <location>
        <begin position="377"/>
        <end position="399"/>
    </location>
</feature>
<feature type="transmembrane region" description="Helical" evidence="8">
    <location>
        <begin position="95"/>
        <end position="113"/>
    </location>
</feature>
<keyword evidence="4" id="KW-0808">Transferase</keyword>
<dbReference type="GO" id="GO:0005886">
    <property type="term" value="C:plasma membrane"/>
    <property type="evidence" value="ECO:0007669"/>
    <property type="project" value="UniProtKB-SubCell"/>
</dbReference>
<keyword evidence="2" id="KW-1003">Cell membrane</keyword>
<organism evidence="9">
    <name type="scientific">Caldilineaceae bacterium SB0661_bin_32</name>
    <dbReference type="NCBI Taxonomy" id="2605255"/>
    <lineage>
        <taxon>Bacteria</taxon>
        <taxon>Bacillati</taxon>
        <taxon>Chloroflexota</taxon>
        <taxon>Caldilineae</taxon>
        <taxon>Caldilineales</taxon>
        <taxon>Caldilineaceae</taxon>
    </lineage>
</organism>
<dbReference type="GO" id="GO:0009103">
    <property type="term" value="P:lipopolysaccharide biosynthetic process"/>
    <property type="evidence" value="ECO:0007669"/>
    <property type="project" value="UniProtKB-ARBA"/>
</dbReference>
<comment type="caution">
    <text evidence="9">The sequence shown here is derived from an EMBL/GenBank/DDBJ whole genome shotgun (WGS) entry which is preliminary data.</text>
</comment>
<comment type="subcellular location">
    <subcellularLocation>
        <location evidence="1">Cell membrane</location>
        <topology evidence="1">Multi-pass membrane protein</topology>
    </subcellularLocation>
</comment>
<accession>A0A6B1D7V8</accession>
<keyword evidence="3" id="KW-0328">Glycosyltransferase</keyword>
<dbReference type="PANTHER" id="PTHR33908:SF3">
    <property type="entry name" value="UNDECAPRENYL PHOSPHATE-ALPHA-4-AMINO-4-DEOXY-L-ARABINOSE ARABINOSYL TRANSFERASE"/>
    <property type="match status" value="1"/>
</dbReference>
<evidence type="ECO:0000256" key="7">
    <source>
        <dbReference type="ARBA" id="ARBA00023136"/>
    </source>
</evidence>
<evidence type="ECO:0000256" key="5">
    <source>
        <dbReference type="ARBA" id="ARBA00022692"/>
    </source>
</evidence>
<feature type="transmembrane region" description="Helical" evidence="8">
    <location>
        <begin position="202"/>
        <end position="218"/>
    </location>
</feature>
<feature type="transmembrane region" description="Helical" evidence="8">
    <location>
        <begin position="245"/>
        <end position="268"/>
    </location>
</feature>
<keyword evidence="6 8" id="KW-1133">Transmembrane helix</keyword>
<evidence type="ECO:0000256" key="6">
    <source>
        <dbReference type="ARBA" id="ARBA00022989"/>
    </source>
</evidence>
<sequence length="747" mass="83747">MSGDKRFRLTLATVAILFCLTLAVVILRLHRLSELPPGLFFDEGANGLDALQVLQGEHAIYFPRNNGREPLGIYLTALAISILGRTELAVRIPTALASSGTVFAVFWLGWLLFARDERNGTATPWRGLLIGGLAAGLLAVSLAQTVIGRTAFRVNFLPLLLCLCMALLWGGWQRRSRWRIALAGACAGLLAYTYIAARLTPLLFLLFGISTILCWVASENGRELRERGLSSLRFSSLTSRLRAEIPLAGVFVGVAAVVSAPIVFYFFLNPDQFFARSSQISVFQSDKGLEDLLRAFFVNAWEHLLAFGIRGDPNWRHNSPGQPMLNIWEAFFFWWGVATAVWRWRQPAFRLLLLWLTLLLLPAMLSRDGIVPHFLRMLGATPAVYLLTSAGVWETARLLRNRFLSGHDNSSHLGKRGEARAGILLGVVVGVVVGGVLLAQGAHTYRSYFQEWATAPELNEEYEQIWTDLAIELNKNPSKTGTVYLIGLTSGYAWHNEVSTHPGFEYLYTGAAATRILHVAATHNLAPKIKSALDALEQVSTVHYVDWDNSLVGGNDHTDRLITAILEKYGRYLNSEIRETFQIHSYADIELNHPWTFYEKLEPLTVHYDGGISFRGFALGQGTEQFSLNQPIELDMDRYWWIATHWNTAPDLEAIYSISLRLHDSEGSVVYQYDAVLENSRSLATNRWQADELVDTLHILEFPPELPPGDYELRLVVYDFETLKPAVELGVWEPETVLTSLQLSDDR</sequence>
<evidence type="ECO:0008006" key="10">
    <source>
        <dbReference type="Google" id="ProtNLM"/>
    </source>
</evidence>
<dbReference type="PANTHER" id="PTHR33908">
    <property type="entry name" value="MANNOSYLTRANSFERASE YKCB-RELATED"/>
    <property type="match status" value="1"/>
</dbReference>
<reference evidence="9" key="1">
    <citation type="submission" date="2019-09" db="EMBL/GenBank/DDBJ databases">
        <title>Characterisation of the sponge microbiome using genome-centric metagenomics.</title>
        <authorList>
            <person name="Engelberts J.P."/>
            <person name="Robbins S.J."/>
            <person name="De Goeij J.M."/>
            <person name="Aranda M."/>
            <person name="Bell S.C."/>
            <person name="Webster N.S."/>
        </authorList>
    </citation>
    <scope>NUCLEOTIDE SEQUENCE</scope>
    <source>
        <strain evidence="9">SB0661_bin_32</strain>
    </source>
</reference>
<feature type="transmembrane region" description="Helical" evidence="8">
    <location>
        <begin position="419"/>
        <end position="439"/>
    </location>
</feature>
<dbReference type="EMBL" id="VXMH01000063">
    <property type="protein sequence ID" value="MYC95694.1"/>
    <property type="molecule type" value="Genomic_DNA"/>
</dbReference>
<protein>
    <recommendedName>
        <fullName evidence="10">Glycosyltransferase RgtA/B/C/D-like domain-containing protein</fullName>
    </recommendedName>
</protein>
<feature type="transmembrane region" description="Helical" evidence="8">
    <location>
        <begin position="178"/>
        <end position="195"/>
    </location>
</feature>
<feature type="transmembrane region" description="Helical" evidence="8">
    <location>
        <begin position="125"/>
        <end position="147"/>
    </location>
</feature>
<dbReference type="GO" id="GO:0010041">
    <property type="term" value="P:response to iron(III) ion"/>
    <property type="evidence" value="ECO:0007669"/>
    <property type="project" value="TreeGrafter"/>
</dbReference>
<evidence type="ECO:0000256" key="3">
    <source>
        <dbReference type="ARBA" id="ARBA00022676"/>
    </source>
</evidence>
<evidence type="ECO:0000256" key="1">
    <source>
        <dbReference type="ARBA" id="ARBA00004651"/>
    </source>
</evidence>
<evidence type="ECO:0000256" key="4">
    <source>
        <dbReference type="ARBA" id="ARBA00022679"/>
    </source>
</evidence>
<evidence type="ECO:0000313" key="9">
    <source>
        <dbReference type="EMBL" id="MYC95694.1"/>
    </source>
</evidence>
<feature type="transmembrane region" description="Helical" evidence="8">
    <location>
        <begin position="154"/>
        <end position="172"/>
    </location>
</feature>
<dbReference type="AlphaFoldDB" id="A0A6B1D7V8"/>
<evidence type="ECO:0000256" key="2">
    <source>
        <dbReference type="ARBA" id="ARBA00022475"/>
    </source>
</evidence>
<dbReference type="InterPro" id="IPR050297">
    <property type="entry name" value="LipidA_mod_glycosyltrf_83"/>
</dbReference>
<feature type="transmembrane region" description="Helical" evidence="8">
    <location>
        <begin position="348"/>
        <end position="365"/>
    </location>
</feature>